<dbReference type="SUPFAM" id="SSF53756">
    <property type="entry name" value="UDP-Glycosyltransferase/glycogen phosphorylase"/>
    <property type="match status" value="1"/>
</dbReference>
<comment type="subcellular location">
    <subcellularLocation>
        <location evidence="1 12">Golgi apparatus</location>
        <location evidence="1 12">Golgi stack membrane</location>
        <topology evidence="1 12">Single-pass type II membrane protein</topology>
    </subcellularLocation>
</comment>
<dbReference type="AlphaFoldDB" id="A0A8B8IM61"/>
<dbReference type="GO" id="GO:0008417">
    <property type="term" value="F:fucosyltransferase activity"/>
    <property type="evidence" value="ECO:0007669"/>
    <property type="project" value="InterPro"/>
</dbReference>
<evidence type="ECO:0000256" key="11">
    <source>
        <dbReference type="ARBA" id="ARBA00023180"/>
    </source>
</evidence>
<keyword evidence="7" id="KW-0735">Signal-anchor</keyword>
<evidence type="ECO:0000256" key="12">
    <source>
        <dbReference type="RuleBase" id="RU003832"/>
    </source>
</evidence>
<proteinExistence type="inferred from homology"/>
<dbReference type="OMA" id="ISHCETH"/>
<evidence type="ECO:0000259" key="13">
    <source>
        <dbReference type="Pfam" id="PF00852"/>
    </source>
</evidence>
<evidence type="ECO:0000313" key="16">
    <source>
        <dbReference type="RefSeq" id="XP_026498190.2"/>
    </source>
</evidence>
<keyword evidence="10 12" id="KW-0472">Membrane</keyword>
<dbReference type="PANTHER" id="PTHR48438:SF1">
    <property type="entry name" value="ALPHA-(1,3)-FUCOSYLTRANSFERASE C-RELATED"/>
    <property type="match status" value="1"/>
</dbReference>
<evidence type="ECO:0000256" key="2">
    <source>
        <dbReference type="ARBA" id="ARBA00004922"/>
    </source>
</evidence>
<gene>
    <name evidence="16" type="primary">LOC113402216</name>
</gene>
<feature type="domain" description="Fucosyltransferase N-terminal" evidence="14">
    <location>
        <begin position="53"/>
        <end position="169"/>
    </location>
</feature>
<accession>A0A8B8IM61</accession>
<protein>
    <recommendedName>
        <fullName evidence="12">Fucosyltransferase</fullName>
        <ecNumber evidence="12">2.4.1.-</ecNumber>
    </recommendedName>
</protein>
<dbReference type="GeneID" id="113402216"/>
<evidence type="ECO:0000259" key="14">
    <source>
        <dbReference type="Pfam" id="PF17039"/>
    </source>
</evidence>
<evidence type="ECO:0000256" key="1">
    <source>
        <dbReference type="ARBA" id="ARBA00004447"/>
    </source>
</evidence>
<dbReference type="RefSeq" id="XP_026498190.2">
    <property type="nucleotide sequence ID" value="XM_026642405.2"/>
</dbReference>
<name>A0A8B8IM61_VANTA</name>
<keyword evidence="8 12" id="KW-1133">Transmembrane helix</keyword>
<evidence type="ECO:0000256" key="9">
    <source>
        <dbReference type="ARBA" id="ARBA00023034"/>
    </source>
</evidence>
<sequence>MLQSIWRFISKNFSRIIILVILIYIMMLFYIYNSKLYTLRSERKNIPYLSHKDMKYILQWTRRFSAPFDFMGEGNTAFVRNKCKFTNCFVTDNSWHFLNLSDFDAIAFNGRDVIHLWPFQMPQDRTPKQKYIFGAMESPDNFPACDENLDGFFNWTWTYKLDSDFRWGYITIYDLNGNVVGPAIDMKWKKDMEPISEDFKVKLSSKSKAAAWFVSHCSTKSRREFFVKEVQEELKSYGWTVDVFGSCGQFQCPRSNKNLCFEMIENDYYFYFSLENSLSEDYVTEKLLTALQYSAIPVVYGAANYSRFLPPGSYLDGRQLGPKELARQMSEIIGNQSMYHDYFRWRNHYVYRETSDNDDICKLCEMMNDDSKVSEISVWKDFRKWWNGARYDYNCKN</sequence>
<dbReference type="OrthoDB" id="427096at2759"/>
<dbReference type="Proteomes" id="UP001652626">
    <property type="component" value="Chromosome 14"/>
</dbReference>
<dbReference type="UniPathway" id="UPA00378"/>
<dbReference type="Gene3D" id="3.40.50.11660">
    <property type="entry name" value="Glycosyl transferase family 10, C-terminal domain"/>
    <property type="match status" value="1"/>
</dbReference>
<dbReference type="PANTHER" id="PTHR48438">
    <property type="entry name" value="ALPHA-(1,3)-FUCOSYLTRANSFERASE C-RELATED"/>
    <property type="match status" value="1"/>
</dbReference>
<dbReference type="GO" id="GO:0032580">
    <property type="term" value="C:Golgi cisterna membrane"/>
    <property type="evidence" value="ECO:0007669"/>
    <property type="project" value="UniProtKB-SubCell"/>
</dbReference>
<comment type="pathway">
    <text evidence="2">Protein modification; protein glycosylation.</text>
</comment>
<reference evidence="16" key="1">
    <citation type="submission" date="2025-08" db="UniProtKB">
        <authorList>
            <consortium name="RefSeq"/>
        </authorList>
    </citation>
    <scope>IDENTIFICATION</scope>
    <source>
        <tissue evidence="16">Whole body</tissue>
    </source>
</reference>
<evidence type="ECO:0000256" key="6">
    <source>
        <dbReference type="ARBA" id="ARBA00022692"/>
    </source>
</evidence>
<organism evidence="15 16">
    <name type="scientific">Vanessa tameamea</name>
    <name type="common">Kamehameha butterfly</name>
    <dbReference type="NCBI Taxonomy" id="334116"/>
    <lineage>
        <taxon>Eukaryota</taxon>
        <taxon>Metazoa</taxon>
        <taxon>Ecdysozoa</taxon>
        <taxon>Arthropoda</taxon>
        <taxon>Hexapoda</taxon>
        <taxon>Insecta</taxon>
        <taxon>Pterygota</taxon>
        <taxon>Neoptera</taxon>
        <taxon>Endopterygota</taxon>
        <taxon>Lepidoptera</taxon>
        <taxon>Glossata</taxon>
        <taxon>Ditrysia</taxon>
        <taxon>Papilionoidea</taxon>
        <taxon>Nymphalidae</taxon>
        <taxon>Nymphalinae</taxon>
        <taxon>Vanessa</taxon>
    </lineage>
</organism>
<evidence type="ECO:0000313" key="15">
    <source>
        <dbReference type="Proteomes" id="UP001652626"/>
    </source>
</evidence>
<dbReference type="InterPro" id="IPR055270">
    <property type="entry name" value="Glyco_tran_10_C"/>
</dbReference>
<dbReference type="InterPro" id="IPR038577">
    <property type="entry name" value="GT10-like_C_sf"/>
</dbReference>
<keyword evidence="15" id="KW-1185">Reference proteome</keyword>
<feature type="domain" description="Fucosyltransferase C-terminal" evidence="13">
    <location>
        <begin position="204"/>
        <end position="383"/>
    </location>
</feature>
<evidence type="ECO:0000256" key="8">
    <source>
        <dbReference type="ARBA" id="ARBA00022989"/>
    </source>
</evidence>
<dbReference type="Pfam" id="PF00852">
    <property type="entry name" value="Glyco_transf_10"/>
    <property type="match status" value="1"/>
</dbReference>
<feature type="transmembrane region" description="Helical" evidence="12">
    <location>
        <begin position="12"/>
        <end position="32"/>
    </location>
</feature>
<keyword evidence="11" id="KW-0325">Glycoprotein</keyword>
<dbReference type="EC" id="2.4.1.-" evidence="12"/>
<dbReference type="Pfam" id="PF17039">
    <property type="entry name" value="Glyco_tran_10_N"/>
    <property type="match status" value="1"/>
</dbReference>
<keyword evidence="6 12" id="KW-0812">Transmembrane</keyword>
<dbReference type="InterPro" id="IPR001503">
    <property type="entry name" value="Glyco_trans_10"/>
</dbReference>
<keyword evidence="5 12" id="KW-0808">Transferase</keyword>
<comment type="similarity">
    <text evidence="3 12">Belongs to the glycosyltransferase 10 family.</text>
</comment>
<evidence type="ECO:0000256" key="4">
    <source>
        <dbReference type="ARBA" id="ARBA00022676"/>
    </source>
</evidence>
<evidence type="ECO:0000256" key="10">
    <source>
        <dbReference type="ARBA" id="ARBA00023136"/>
    </source>
</evidence>
<evidence type="ECO:0000256" key="5">
    <source>
        <dbReference type="ARBA" id="ARBA00022679"/>
    </source>
</evidence>
<dbReference type="InterPro" id="IPR031481">
    <property type="entry name" value="Glyco_tran_10_N"/>
</dbReference>
<keyword evidence="4 12" id="KW-0328">Glycosyltransferase</keyword>
<keyword evidence="9 12" id="KW-0333">Golgi apparatus</keyword>
<evidence type="ECO:0000256" key="7">
    <source>
        <dbReference type="ARBA" id="ARBA00022968"/>
    </source>
</evidence>
<evidence type="ECO:0000256" key="3">
    <source>
        <dbReference type="ARBA" id="ARBA00008919"/>
    </source>
</evidence>